<evidence type="ECO:0000313" key="2">
    <source>
        <dbReference type="EMBL" id="CAI9178491.1"/>
    </source>
</evidence>
<feature type="region of interest" description="Disordered" evidence="1">
    <location>
        <begin position="1"/>
        <end position="77"/>
    </location>
</feature>
<dbReference type="Proteomes" id="UP001176941">
    <property type="component" value="Chromosome 8"/>
</dbReference>
<name>A0ABN8ZZP6_RANTA</name>
<protein>
    <submittedName>
        <fullName evidence="2">Uncharacterized protein</fullName>
    </submittedName>
</protein>
<reference evidence="2" key="1">
    <citation type="submission" date="2023-04" db="EMBL/GenBank/DDBJ databases">
        <authorList>
            <consortium name="ELIXIR-Norway"/>
        </authorList>
    </citation>
    <scope>NUCLEOTIDE SEQUENCE [LARGE SCALE GENOMIC DNA]</scope>
</reference>
<evidence type="ECO:0000313" key="3">
    <source>
        <dbReference type="Proteomes" id="UP001176941"/>
    </source>
</evidence>
<dbReference type="EMBL" id="OX459944">
    <property type="protein sequence ID" value="CAI9178491.1"/>
    <property type="molecule type" value="Genomic_DNA"/>
</dbReference>
<gene>
    <name evidence="2" type="ORF">MRATA1EN1_LOCUS27453</name>
</gene>
<feature type="compositionally biased region" description="Basic and acidic residues" evidence="1">
    <location>
        <begin position="9"/>
        <end position="34"/>
    </location>
</feature>
<sequence length="114" mass="11951">MALGPQPRAVEKRAGDLKGTEARSQSKDTADGQSRKACYQRAGAQKGPEPKVTVSKAQSQSTRQDPKKRSTLSKNVQCQHSASALVTSPGAMALPYPSVGSSFGKQPLQLGLGV</sequence>
<proteinExistence type="predicted"/>
<organism evidence="2 3">
    <name type="scientific">Rangifer tarandus platyrhynchus</name>
    <name type="common">Svalbard reindeer</name>
    <dbReference type="NCBI Taxonomy" id="3082113"/>
    <lineage>
        <taxon>Eukaryota</taxon>
        <taxon>Metazoa</taxon>
        <taxon>Chordata</taxon>
        <taxon>Craniata</taxon>
        <taxon>Vertebrata</taxon>
        <taxon>Euteleostomi</taxon>
        <taxon>Mammalia</taxon>
        <taxon>Eutheria</taxon>
        <taxon>Laurasiatheria</taxon>
        <taxon>Artiodactyla</taxon>
        <taxon>Ruminantia</taxon>
        <taxon>Pecora</taxon>
        <taxon>Cervidae</taxon>
        <taxon>Odocoileinae</taxon>
        <taxon>Rangifer</taxon>
    </lineage>
</organism>
<evidence type="ECO:0000256" key="1">
    <source>
        <dbReference type="SAM" id="MobiDB-lite"/>
    </source>
</evidence>
<keyword evidence="3" id="KW-1185">Reference proteome</keyword>
<accession>A0ABN8ZZP6</accession>